<comment type="caution">
    <text evidence="2">The sequence shown here is derived from an EMBL/GenBank/DDBJ whole genome shotgun (WGS) entry which is preliminary data.</text>
</comment>
<evidence type="ECO:0000313" key="2">
    <source>
        <dbReference type="EMBL" id="PQJ60807.1"/>
    </source>
</evidence>
<keyword evidence="3" id="KW-1185">Reference proteome</keyword>
<dbReference type="EMBL" id="MSCI01000002">
    <property type="protein sequence ID" value="PQJ60807.1"/>
    <property type="molecule type" value="Genomic_DNA"/>
</dbReference>
<feature type="transmembrane region" description="Helical" evidence="1">
    <location>
        <begin position="17"/>
        <end position="35"/>
    </location>
</feature>
<accession>A0A2S7VF46</accession>
<evidence type="ECO:0000313" key="3">
    <source>
        <dbReference type="Proteomes" id="UP000238707"/>
    </source>
</evidence>
<keyword evidence="1" id="KW-0812">Transmembrane</keyword>
<dbReference type="InterPro" id="IPR021367">
    <property type="entry name" value="DUF2982"/>
</dbReference>
<dbReference type="AlphaFoldDB" id="A0A2S7VF46"/>
<evidence type="ECO:0000256" key="1">
    <source>
        <dbReference type="SAM" id="Phobius"/>
    </source>
</evidence>
<keyword evidence="1" id="KW-1133">Transmembrane helix</keyword>
<dbReference type="RefSeq" id="WP_105025195.1">
    <property type="nucleotide sequence ID" value="NZ_MSCI01000002.1"/>
</dbReference>
<reference evidence="2 3" key="1">
    <citation type="submission" date="2016-12" db="EMBL/GenBank/DDBJ databases">
        <title>Diversity of luminous bacteria.</title>
        <authorList>
            <person name="Yoshizawa S."/>
            <person name="Kogure K."/>
        </authorList>
    </citation>
    <scope>NUCLEOTIDE SEQUENCE [LARGE SCALE GENOMIC DNA]</scope>
    <source>
        <strain evidence="2 3">LC2-408</strain>
    </source>
</reference>
<dbReference type="Proteomes" id="UP000238707">
    <property type="component" value="Unassembled WGS sequence"/>
</dbReference>
<evidence type="ECO:0008006" key="4">
    <source>
        <dbReference type="Google" id="ProtNLM"/>
    </source>
</evidence>
<keyword evidence="1" id="KW-0472">Membrane</keyword>
<dbReference type="Pfam" id="PF11201">
    <property type="entry name" value="DUF2982"/>
    <property type="match status" value="1"/>
</dbReference>
<protein>
    <recommendedName>
        <fullName evidence="4">DUF2982 domain-containing protein</fullName>
    </recommendedName>
</protein>
<name>A0A2S7VF46_9VIBR</name>
<feature type="transmembrane region" description="Helical" evidence="1">
    <location>
        <begin position="41"/>
        <end position="60"/>
    </location>
</feature>
<gene>
    <name evidence="2" type="ORF">BTO10_15850</name>
</gene>
<organism evidence="2 3">
    <name type="scientific">Vibrio chagasii</name>
    <dbReference type="NCBI Taxonomy" id="170679"/>
    <lineage>
        <taxon>Bacteria</taxon>
        <taxon>Pseudomonadati</taxon>
        <taxon>Pseudomonadota</taxon>
        <taxon>Gammaproteobacteria</taxon>
        <taxon>Vibrionales</taxon>
        <taxon>Vibrionaceae</taxon>
        <taxon>Vibrio</taxon>
    </lineage>
</organism>
<proteinExistence type="predicted"/>
<sequence>MDTRHLTNFSLPSFTRAYRILAVILGFICFIIALYSDNPKLLIVGAFCIITLLGTGYYLMLRSRVMFTLTPTHFQQHFYKGGWVLKWSNIQKIGLCTYEQDGWHQPLPWIGIKVKDYSPYLDSICPKITCELLLSQRALLYLGAKQAGKESSFEDMVLDSSHYHARCTEAGCVELSKFKESENTEERYFSDSQTQAASDSSKASSNEKAVIKDYSGLQAMLANRMKYQRGFHGYDIFISTNDLNISGEEFVGLARRYLAAAERVSD</sequence>